<evidence type="ECO:0000256" key="1">
    <source>
        <dbReference type="SAM" id="MobiDB-lite"/>
    </source>
</evidence>
<organism evidence="2 3">
    <name type="scientific">Lactuca virosa</name>
    <dbReference type="NCBI Taxonomy" id="75947"/>
    <lineage>
        <taxon>Eukaryota</taxon>
        <taxon>Viridiplantae</taxon>
        <taxon>Streptophyta</taxon>
        <taxon>Embryophyta</taxon>
        <taxon>Tracheophyta</taxon>
        <taxon>Spermatophyta</taxon>
        <taxon>Magnoliopsida</taxon>
        <taxon>eudicotyledons</taxon>
        <taxon>Gunneridae</taxon>
        <taxon>Pentapetalae</taxon>
        <taxon>asterids</taxon>
        <taxon>campanulids</taxon>
        <taxon>Asterales</taxon>
        <taxon>Asteraceae</taxon>
        <taxon>Cichorioideae</taxon>
        <taxon>Cichorieae</taxon>
        <taxon>Lactucinae</taxon>
        <taxon>Lactuca</taxon>
    </lineage>
</organism>
<feature type="region of interest" description="Disordered" evidence="1">
    <location>
        <begin position="142"/>
        <end position="172"/>
    </location>
</feature>
<evidence type="ECO:0000313" key="2">
    <source>
        <dbReference type="EMBL" id="CAH1447997.1"/>
    </source>
</evidence>
<protein>
    <submittedName>
        <fullName evidence="2">Uncharacterized protein</fullName>
    </submittedName>
</protein>
<sequence>MKHWIQKTVLIGGAFSLDHIANLLTSLLMNKNTKYLGGLRIALKFNHSTDATQFLEDNTRWKDWFQKLSRSDHYELPYERTACHIITKRDFSMGKVGVLTTEKRWINETVNIMADGISFTVGVVEYIDDWSPFHPVPFDKVVEESEDEAETKNEDDEDRISDTYMQDDANEP</sequence>
<proteinExistence type="predicted"/>
<gene>
    <name evidence="2" type="ORF">LVIROSA_LOCUS33567</name>
</gene>
<reference evidence="2 3" key="1">
    <citation type="submission" date="2022-01" db="EMBL/GenBank/DDBJ databases">
        <authorList>
            <person name="Xiong W."/>
            <person name="Schranz E."/>
        </authorList>
    </citation>
    <scope>NUCLEOTIDE SEQUENCE [LARGE SCALE GENOMIC DNA]</scope>
</reference>
<dbReference type="EMBL" id="CAKMRJ010005634">
    <property type="protein sequence ID" value="CAH1447997.1"/>
    <property type="molecule type" value="Genomic_DNA"/>
</dbReference>
<feature type="compositionally biased region" description="Acidic residues" evidence="1">
    <location>
        <begin position="144"/>
        <end position="159"/>
    </location>
</feature>
<evidence type="ECO:0000313" key="3">
    <source>
        <dbReference type="Proteomes" id="UP001157418"/>
    </source>
</evidence>
<name>A0AAU9PCL5_9ASTR</name>
<keyword evidence="3" id="KW-1185">Reference proteome</keyword>
<comment type="caution">
    <text evidence="2">The sequence shown here is derived from an EMBL/GenBank/DDBJ whole genome shotgun (WGS) entry which is preliminary data.</text>
</comment>
<accession>A0AAU9PCL5</accession>
<dbReference type="Proteomes" id="UP001157418">
    <property type="component" value="Unassembled WGS sequence"/>
</dbReference>
<dbReference type="AlphaFoldDB" id="A0AAU9PCL5"/>